<organism evidence="2 3">
    <name type="scientific">Falco tinnunculus</name>
    <name type="common">Common kestrel</name>
    <dbReference type="NCBI Taxonomy" id="100819"/>
    <lineage>
        <taxon>Eukaryota</taxon>
        <taxon>Metazoa</taxon>
        <taxon>Chordata</taxon>
        <taxon>Craniata</taxon>
        <taxon>Vertebrata</taxon>
        <taxon>Euteleostomi</taxon>
        <taxon>Archelosauria</taxon>
        <taxon>Archosauria</taxon>
        <taxon>Dinosauria</taxon>
        <taxon>Saurischia</taxon>
        <taxon>Theropoda</taxon>
        <taxon>Coelurosauria</taxon>
        <taxon>Aves</taxon>
        <taxon>Neognathae</taxon>
        <taxon>Neoaves</taxon>
        <taxon>Telluraves</taxon>
        <taxon>Australaves</taxon>
        <taxon>Falconiformes</taxon>
        <taxon>Falconidae</taxon>
        <taxon>Falco</taxon>
    </lineage>
</organism>
<feature type="region of interest" description="Disordered" evidence="1">
    <location>
        <begin position="40"/>
        <end position="93"/>
    </location>
</feature>
<evidence type="ECO:0000256" key="1">
    <source>
        <dbReference type="SAM" id="MobiDB-lite"/>
    </source>
</evidence>
<name>A0A8C4UVD0_FALTI</name>
<protein>
    <submittedName>
        <fullName evidence="2">Uncharacterized protein</fullName>
    </submittedName>
</protein>
<evidence type="ECO:0000313" key="3">
    <source>
        <dbReference type="Proteomes" id="UP000694562"/>
    </source>
</evidence>
<evidence type="ECO:0000313" key="2">
    <source>
        <dbReference type="Ensembl" id="ENSFTIP00000018165.1"/>
    </source>
</evidence>
<sequence length="93" mass="9497">QAGEVGFFLKLKPGWDKEGVAGLSGTVNCTSWFPAAGPCFHHSSRQGNPHSLPFSLPPLGPAEDGGAGGVQAAPGDPHGPGHRWPRTGSSESV</sequence>
<dbReference type="Ensembl" id="ENSFTIT00000018926.1">
    <property type="protein sequence ID" value="ENSFTIP00000018165.1"/>
    <property type="gene ID" value="ENSFTIG00000012003.1"/>
</dbReference>
<reference evidence="2" key="2">
    <citation type="submission" date="2025-09" db="UniProtKB">
        <authorList>
            <consortium name="Ensembl"/>
        </authorList>
    </citation>
    <scope>IDENTIFICATION</scope>
</reference>
<dbReference type="Proteomes" id="UP000694562">
    <property type="component" value="Unplaced"/>
</dbReference>
<proteinExistence type="predicted"/>
<dbReference type="AlphaFoldDB" id="A0A8C4UVD0"/>
<keyword evidence="3" id="KW-1185">Reference proteome</keyword>
<accession>A0A8C4UVD0</accession>
<reference evidence="2" key="1">
    <citation type="submission" date="2025-08" db="UniProtKB">
        <authorList>
            <consortium name="Ensembl"/>
        </authorList>
    </citation>
    <scope>IDENTIFICATION</scope>
</reference>